<evidence type="ECO:0000313" key="1">
    <source>
        <dbReference type="EMBL" id="KAI3365427.1"/>
    </source>
</evidence>
<protein>
    <submittedName>
        <fullName evidence="1">Uncharacterized protein</fullName>
    </submittedName>
</protein>
<comment type="caution">
    <text evidence="1">The sequence shown here is derived from an EMBL/GenBank/DDBJ whole genome shotgun (WGS) entry which is preliminary data.</text>
</comment>
<organism evidence="1 2">
    <name type="scientific">Scortum barcoo</name>
    <name type="common">barcoo grunter</name>
    <dbReference type="NCBI Taxonomy" id="214431"/>
    <lineage>
        <taxon>Eukaryota</taxon>
        <taxon>Metazoa</taxon>
        <taxon>Chordata</taxon>
        <taxon>Craniata</taxon>
        <taxon>Vertebrata</taxon>
        <taxon>Euteleostomi</taxon>
        <taxon>Actinopterygii</taxon>
        <taxon>Neopterygii</taxon>
        <taxon>Teleostei</taxon>
        <taxon>Neoteleostei</taxon>
        <taxon>Acanthomorphata</taxon>
        <taxon>Eupercaria</taxon>
        <taxon>Centrarchiformes</taxon>
        <taxon>Terapontoidei</taxon>
        <taxon>Terapontidae</taxon>
        <taxon>Scortum</taxon>
    </lineage>
</organism>
<keyword evidence="2" id="KW-1185">Reference proteome</keyword>
<name>A0ACB8WC07_9TELE</name>
<dbReference type="EMBL" id="CM041542">
    <property type="protein sequence ID" value="KAI3365427.1"/>
    <property type="molecule type" value="Genomic_DNA"/>
</dbReference>
<sequence length="372" mass="42070">MEKAVNQDKGGAIGRNGAVMMERYGETADMAGIVYIMRHQNTITEVPVKQQRLSSLPPLSISMFKGDPLEYKFFMCAFEHGIEDKTENCKDRLYFLEQFTMGKPRELVRSCQHMEQSRGYKEAKRLLKKYFGDDYKISTAHVDIALSWPSVKPEDAEALQAYSKKSGSRGEQHMADLPMDRVTPDHPPFINVGVDFFGPFEVKCGRKTVKRYGVIFACLNIRAVHLEVAYSLDTHSCINAIRRFIARRGQVKLMRSDNGTNLVRAEQELRDALKELDDVHIKDTLLKRGITWAFNPPQVPTMVAYGRDKSTQAAELVALTEACKFTAGKTAGRPVKVTQQAAHPPPTQPFEHLMMDFVELTPSEDTVQDSEF</sequence>
<evidence type="ECO:0000313" key="2">
    <source>
        <dbReference type="Proteomes" id="UP000831701"/>
    </source>
</evidence>
<dbReference type="Proteomes" id="UP000831701">
    <property type="component" value="Chromosome 12"/>
</dbReference>
<reference evidence="1" key="1">
    <citation type="submission" date="2022-04" db="EMBL/GenBank/DDBJ databases">
        <title>Jade perch genome.</title>
        <authorList>
            <person name="Chao B."/>
        </authorList>
    </citation>
    <scope>NUCLEOTIDE SEQUENCE</scope>
    <source>
        <strain evidence="1">CB-2022</strain>
    </source>
</reference>
<accession>A0ACB8WC07</accession>
<gene>
    <name evidence="1" type="ORF">L3Q82_010513</name>
</gene>
<proteinExistence type="predicted"/>